<name>A0A162BR03_9CRUS</name>
<dbReference type="AlphaFoldDB" id="A0A162BR03"/>
<reference evidence="1 2" key="1">
    <citation type="submission" date="2016-03" db="EMBL/GenBank/DDBJ databases">
        <title>EvidentialGene: Evidence-directed Construction of Genes on Genomes.</title>
        <authorList>
            <person name="Gilbert D.G."/>
            <person name="Choi J.-H."/>
            <person name="Mockaitis K."/>
            <person name="Colbourne J."/>
            <person name="Pfrender M."/>
        </authorList>
    </citation>
    <scope>NUCLEOTIDE SEQUENCE [LARGE SCALE GENOMIC DNA]</scope>
    <source>
        <strain evidence="1 2">Xinb3</strain>
        <tissue evidence="1">Complete organism</tissue>
    </source>
</reference>
<evidence type="ECO:0000313" key="1">
    <source>
        <dbReference type="EMBL" id="KZR96360.1"/>
    </source>
</evidence>
<dbReference type="Gene3D" id="3.40.630.10">
    <property type="entry name" value="Zn peptidases"/>
    <property type="match status" value="1"/>
</dbReference>
<dbReference type="EMBL" id="LRGB01025158">
    <property type="protein sequence ID" value="KZR96360.1"/>
    <property type="molecule type" value="Genomic_DNA"/>
</dbReference>
<gene>
    <name evidence="1" type="ORF">APZ42_009341</name>
</gene>
<dbReference type="STRING" id="35525.A0A162BR03"/>
<organism evidence="1 2">
    <name type="scientific">Daphnia magna</name>
    <dbReference type="NCBI Taxonomy" id="35525"/>
    <lineage>
        <taxon>Eukaryota</taxon>
        <taxon>Metazoa</taxon>
        <taxon>Ecdysozoa</taxon>
        <taxon>Arthropoda</taxon>
        <taxon>Crustacea</taxon>
        <taxon>Branchiopoda</taxon>
        <taxon>Diplostraca</taxon>
        <taxon>Cladocera</taxon>
        <taxon>Anomopoda</taxon>
        <taxon>Daphniidae</taxon>
        <taxon>Daphnia</taxon>
    </lineage>
</organism>
<dbReference type="OrthoDB" id="5841748at2759"/>
<protein>
    <submittedName>
        <fullName evidence="1">Uncharacterized protein</fullName>
    </submittedName>
</protein>
<keyword evidence="2" id="KW-1185">Reference proteome</keyword>
<sequence>NPNPVEVEAGRKTVFDTWLAANPDPRNPTQPRIGNLGSGSDYTVFSHVLGVPSIDVYYD</sequence>
<comment type="caution">
    <text evidence="1">The sequence shown here is derived from an EMBL/GenBank/DDBJ whole genome shotgun (WGS) entry which is preliminary data.</text>
</comment>
<accession>A0A162BR03</accession>
<evidence type="ECO:0000313" key="2">
    <source>
        <dbReference type="Proteomes" id="UP000076858"/>
    </source>
</evidence>
<feature type="non-terminal residue" evidence="1">
    <location>
        <position position="59"/>
    </location>
</feature>
<proteinExistence type="predicted"/>
<dbReference type="Proteomes" id="UP000076858">
    <property type="component" value="Unassembled WGS sequence"/>
</dbReference>
<feature type="non-terminal residue" evidence="1">
    <location>
        <position position="1"/>
    </location>
</feature>